<dbReference type="Proteomes" id="UP000286681">
    <property type="component" value="Unassembled WGS sequence"/>
</dbReference>
<evidence type="ECO:0000313" key="3">
    <source>
        <dbReference type="EMBL" id="RSV00966.1"/>
    </source>
</evidence>
<proteinExistence type="predicted"/>
<reference evidence="2" key="1">
    <citation type="submission" date="2016-12" db="EMBL/GenBank/DDBJ databases">
        <title>Whole genome sequencing of Sphingomonas koreensis.</title>
        <authorList>
            <person name="Conlan S."/>
            <person name="Thomas P.J."/>
            <person name="Mullikin J."/>
            <person name="Palmore T.N."/>
            <person name="Frank K.M."/>
            <person name="Segre J.A."/>
        </authorList>
    </citation>
    <scope>NUCLEOTIDE SEQUENCE</scope>
    <source>
        <strain evidence="2">ABOJV</strain>
    </source>
</reference>
<evidence type="ECO:0000313" key="2">
    <source>
        <dbReference type="EMBL" id="APR52335.1"/>
    </source>
</evidence>
<dbReference type="EMBL" id="CP018820">
    <property type="protein sequence ID" value="APR52335.1"/>
    <property type="molecule type" value="Genomic_DNA"/>
</dbReference>
<dbReference type="AlphaFoldDB" id="A0A1L6J8V7"/>
<reference evidence="3 5" key="3">
    <citation type="submission" date="2018-07" db="EMBL/GenBank/DDBJ databases">
        <title>Genomic and Epidemiologic Investigation of an Indolent Hospital Outbreak.</title>
        <authorList>
            <person name="Johnson R.C."/>
            <person name="Deming C."/>
            <person name="Conlan S."/>
            <person name="Zellmer C.J."/>
            <person name="Michelin A.V."/>
            <person name="Lee-Lin S."/>
            <person name="Thomas P.J."/>
            <person name="Park M."/>
            <person name="Weingarten R.A."/>
            <person name="Less J."/>
            <person name="Dekker J.P."/>
            <person name="Frank K.M."/>
            <person name="Musser K.A."/>
            <person name="Mcquiston J.R."/>
            <person name="Henderson D.K."/>
            <person name="Lau A.F."/>
            <person name="Palmore T.N."/>
            <person name="Segre J.A."/>
        </authorList>
    </citation>
    <scope>NUCLEOTIDE SEQUENCE [LARGE SCALE GENOMIC DNA]</scope>
    <source>
        <strain evidence="3 5">SK-NIH.Env10_0317</strain>
    </source>
</reference>
<dbReference type="EMBL" id="QQWO01000014">
    <property type="protein sequence ID" value="RSV00966.1"/>
    <property type="molecule type" value="Genomic_DNA"/>
</dbReference>
<dbReference type="SUPFAM" id="SSF74653">
    <property type="entry name" value="TolA/TonB C-terminal domain"/>
    <property type="match status" value="1"/>
</dbReference>
<organism evidence="2 4">
    <name type="scientific">Sphingomonas koreensis</name>
    <dbReference type="NCBI Taxonomy" id="93064"/>
    <lineage>
        <taxon>Bacteria</taxon>
        <taxon>Pseudomonadati</taxon>
        <taxon>Pseudomonadota</taxon>
        <taxon>Alphaproteobacteria</taxon>
        <taxon>Sphingomonadales</taxon>
        <taxon>Sphingomonadaceae</taxon>
        <taxon>Sphingomonas</taxon>
    </lineage>
</organism>
<reference evidence="4" key="2">
    <citation type="submission" date="2016-12" db="EMBL/GenBank/DDBJ databases">
        <title>Whole genome sequencing of Sphingomonas sp. ABOJV.</title>
        <authorList>
            <person name="Conlan S."/>
            <person name="Thomas P.J."/>
            <person name="Mullikin J."/>
            <person name="Palmore T.N."/>
            <person name="Frank K.M."/>
            <person name="Segre J.A."/>
        </authorList>
    </citation>
    <scope>NUCLEOTIDE SEQUENCE [LARGE SCALE GENOMIC DNA]</scope>
    <source>
        <strain evidence="4">ABOJV</strain>
    </source>
</reference>
<dbReference type="OrthoDB" id="7565420at2"/>
<sequence>MILAAALLLVAQQGAAVPEPEYEEVVVTATAGRVALVFDKAADGRLINCRVFKSSGVATVDARACTSLPDCLTSTKGQQFCGEGSIPLMAVEVKPKPEEPKLGLGVTLKPDPPKIPAVGPLVSTETEDDPNRLSKLPPPPKADNGPPAITFSSGQTDEPR</sequence>
<dbReference type="Proteomes" id="UP000185161">
    <property type="component" value="Chromosome"/>
</dbReference>
<evidence type="ECO:0000313" key="4">
    <source>
        <dbReference type="Proteomes" id="UP000185161"/>
    </source>
</evidence>
<evidence type="ECO:0000313" key="5">
    <source>
        <dbReference type="Proteomes" id="UP000286681"/>
    </source>
</evidence>
<protein>
    <submittedName>
        <fullName evidence="2">Uncharacterized protein</fullName>
    </submittedName>
</protein>
<dbReference type="RefSeq" id="WP_066580285.1">
    <property type="nucleotide sequence ID" value="NZ_CP018820.1"/>
</dbReference>
<dbReference type="KEGG" id="skr:BRX40_07750"/>
<evidence type="ECO:0000256" key="1">
    <source>
        <dbReference type="SAM" id="MobiDB-lite"/>
    </source>
</evidence>
<feature type="region of interest" description="Disordered" evidence="1">
    <location>
        <begin position="102"/>
        <end position="160"/>
    </location>
</feature>
<gene>
    <name evidence="2" type="ORF">BRX40_07750</name>
    <name evidence="3" type="ORF">CA257_16180</name>
</gene>
<dbReference type="STRING" id="93064.BRX40_07750"/>
<name>A0A1L6J8V7_9SPHN</name>
<accession>A0A1L6J8V7</accession>
<feature type="compositionally biased region" description="Polar residues" evidence="1">
    <location>
        <begin position="150"/>
        <end position="160"/>
    </location>
</feature>
<keyword evidence="4" id="KW-1185">Reference proteome</keyword>
<dbReference type="GeneID" id="44132447"/>